<gene>
    <name evidence="1" type="ORF">M404DRAFT_768887</name>
</gene>
<reference evidence="1 2" key="1">
    <citation type="submission" date="2014-04" db="EMBL/GenBank/DDBJ databases">
        <authorList>
            <consortium name="DOE Joint Genome Institute"/>
            <person name="Kuo A."/>
            <person name="Kohler A."/>
            <person name="Costa M.D."/>
            <person name="Nagy L.G."/>
            <person name="Floudas D."/>
            <person name="Copeland A."/>
            <person name="Barry K.W."/>
            <person name="Cichocki N."/>
            <person name="Veneault-Fourrey C."/>
            <person name="LaButti K."/>
            <person name="Lindquist E.A."/>
            <person name="Lipzen A."/>
            <person name="Lundell T."/>
            <person name="Morin E."/>
            <person name="Murat C."/>
            <person name="Sun H."/>
            <person name="Tunlid A."/>
            <person name="Henrissat B."/>
            <person name="Grigoriev I.V."/>
            <person name="Hibbett D.S."/>
            <person name="Martin F."/>
            <person name="Nordberg H.P."/>
            <person name="Cantor M.N."/>
            <person name="Hua S.X."/>
        </authorList>
    </citation>
    <scope>NUCLEOTIDE SEQUENCE [LARGE SCALE GENOMIC DNA]</scope>
    <source>
        <strain evidence="1 2">Marx 270</strain>
    </source>
</reference>
<accession>A0A0C3JS60</accession>
<evidence type="ECO:0000313" key="2">
    <source>
        <dbReference type="Proteomes" id="UP000054217"/>
    </source>
</evidence>
<organism evidence="1 2">
    <name type="scientific">Pisolithus tinctorius Marx 270</name>
    <dbReference type="NCBI Taxonomy" id="870435"/>
    <lineage>
        <taxon>Eukaryota</taxon>
        <taxon>Fungi</taxon>
        <taxon>Dikarya</taxon>
        <taxon>Basidiomycota</taxon>
        <taxon>Agaricomycotina</taxon>
        <taxon>Agaricomycetes</taxon>
        <taxon>Agaricomycetidae</taxon>
        <taxon>Boletales</taxon>
        <taxon>Sclerodermatineae</taxon>
        <taxon>Pisolithaceae</taxon>
        <taxon>Pisolithus</taxon>
    </lineage>
</organism>
<dbReference type="EMBL" id="KN831997">
    <property type="protein sequence ID" value="KIO00312.1"/>
    <property type="molecule type" value="Genomic_DNA"/>
</dbReference>
<proteinExistence type="predicted"/>
<sequence>MDDYIQNDYGGPHMPGLMKMVFHPYRLSLDGWRGQLDECCGQRIVLGDYGDYSNGNFNQTGNIFEDMWIAGIDSTNSAYHPRVSRVSSYLRLSNCMENWIDLALAYHDEEKHLVLCQPKSLQLPVNEHFVLLLKALSTCAAGKHLVVTVIQCSDFYRVDDNGE</sequence>
<dbReference type="HOGENOM" id="CLU_1627759_0_0_1"/>
<reference evidence="2" key="2">
    <citation type="submission" date="2015-01" db="EMBL/GenBank/DDBJ databases">
        <title>Evolutionary Origins and Diversification of the Mycorrhizal Mutualists.</title>
        <authorList>
            <consortium name="DOE Joint Genome Institute"/>
            <consortium name="Mycorrhizal Genomics Consortium"/>
            <person name="Kohler A."/>
            <person name="Kuo A."/>
            <person name="Nagy L.G."/>
            <person name="Floudas D."/>
            <person name="Copeland A."/>
            <person name="Barry K.W."/>
            <person name="Cichocki N."/>
            <person name="Veneault-Fourrey C."/>
            <person name="LaButti K."/>
            <person name="Lindquist E.A."/>
            <person name="Lipzen A."/>
            <person name="Lundell T."/>
            <person name="Morin E."/>
            <person name="Murat C."/>
            <person name="Riley R."/>
            <person name="Ohm R."/>
            <person name="Sun H."/>
            <person name="Tunlid A."/>
            <person name="Henrissat B."/>
            <person name="Grigoriev I.V."/>
            <person name="Hibbett D.S."/>
            <person name="Martin F."/>
        </authorList>
    </citation>
    <scope>NUCLEOTIDE SEQUENCE [LARGE SCALE GENOMIC DNA]</scope>
    <source>
        <strain evidence="2">Marx 270</strain>
    </source>
</reference>
<evidence type="ECO:0000313" key="1">
    <source>
        <dbReference type="EMBL" id="KIO00312.1"/>
    </source>
</evidence>
<dbReference type="AlphaFoldDB" id="A0A0C3JS60"/>
<dbReference type="InParanoid" id="A0A0C3JS60"/>
<dbReference type="Proteomes" id="UP000054217">
    <property type="component" value="Unassembled WGS sequence"/>
</dbReference>
<protein>
    <submittedName>
        <fullName evidence="1">Uncharacterized protein</fullName>
    </submittedName>
</protein>
<name>A0A0C3JS60_PISTI</name>
<keyword evidence="2" id="KW-1185">Reference proteome</keyword>
<dbReference type="OrthoDB" id="2685494at2759"/>